<evidence type="ECO:0000313" key="10">
    <source>
        <dbReference type="EMBL" id="TGK75117.1"/>
    </source>
</evidence>
<evidence type="ECO:0000256" key="4">
    <source>
        <dbReference type="ARBA" id="ARBA00022630"/>
    </source>
</evidence>
<dbReference type="Gene3D" id="3.20.20.220">
    <property type="match status" value="1"/>
</dbReference>
<evidence type="ECO:0000256" key="9">
    <source>
        <dbReference type="RuleBase" id="RU003862"/>
    </source>
</evidence>
<evidence type="ECO:0000256" key="2">
    <source>
        <dbReference type="ARBA" id="ARBA00004777"/>
    </source>
</evidence>
<keyword evidence="11" id="KW-1185">Reference proteome</keyword>
<evidence type="ECO:0000256" key="1">
    <source>
        <dbReference type="ARBA" id="ARBA00001974"/>
    </source>
</evidence>
<evidence type="ECO:0000256" key="7">
    <source>
        <dbReference type="ARBA" id="ARBA00034478"/>
    </source>
</evidence>
<comment type="pathway">
    <text evidence="7">Amino-acid biosynthesis; L-methionine biosynthesis via de novo pathway.</text>
</comment>
<dbReference type="AlphaFoldDB" id="A0A6N4QLC9"/>
<keyword evidence="4 9" id="KW-0285">Flavoprotein</keyword>
<proteinExistence type="inferred from homology"/>
<dbReference type="SUPFAM" id="SSF51730">
    <property type="entry name" value="FAD-linked oxidoreductase"/>
    <property type="match status" value="1"/>
</dbReference>
<dbReference type="PANTHER" id="PTHR45754:SF3">
    <property type="entry name" value="METHYLENETETRAHYDROFOLATE REDUCTASE (NADPH)"/>
    <property type="match status" value="1"/>
</dbReference>
<sequence length="256" mass="29879">MNKILLEVIPRDVPTLLGEVSYVKNNFSQISGINIPDLLRFETRSWVAASKIQDIFPNVIPHLRAIDFDLDHCDRIIEFLQKHSISSVVVIKGDPPTDMSRKVYQTTSTKLIKKLKKEMSSLKVYAAVDQYRSGIKDEFDYIEMKIDAGADGFLTQPFFDLRLIDIFTEKLRGKEVYIGISPVTNEKSQSYWESRNRAYFPRDFQLTMDWNVKFAKEVIGYCSQYDFNTYLMPIRINIEVYLSENGMKLILNYYDF</sequence>
<evidence type="ECO:0000256" key="5">
    <source>
        <dbReference type="ARBA" id="ARBA00022827"/>
    </source>
</evidence>
<comment type="catalytic activity">
    <reaction evidence="8">
        <text>(6S)-5-methyl-5,6,7,8-tetrahydrofolate + NAD(+) = (6R)-5,10-methylene-5,6,7,8-tetrahydrofolate + NADH + H(+)</text>
        <dbReference type="Rhea" id="RHEA:19821"/>
        <dbReference type="ChEBI" id="CHEBI:15378"/>
        <dbReference type="ChEBI" id="CHEBI:15636"/>
        <dbReference type="ChEBI" id="CHEBI:18608"/>
        <dbReference type="ChEBI" id="CHEBI:57540"/>
        <dbReference type="ChEBI" id="CHEBI:57945"/>
        <dbReference type="EC" id="1.5.1.54"/>
    </reaction>
    <physiologicalReaction direction="right-to-left" evidence="8">
        <dbReference type="Rhea" id="RHEA:19823"/>
    </physiologicalReaction>
</comment>
<comment type="caution">
    <text evidence="10">The sequence shown here is derived from an EMBL/GenBank/DDBJ whole genome shotgun (WGS) entry which is preliminary data.</text>
</comment>
<accession>A0A6N4QLC9</accession>
<dbReference type="GO" id="GO:0035999">
    <property type="term" value="P:tetrahydrofolate interconversion"/>
    <property type="evidence" value="ECO:0007669"/>
    <property type="project" value="UniProtKB-UniPathway"/>
</dbReference>
<dbReference type="GO" id="GO:0005829">
    <property type="term" value="C:cytosol"/>
    <property type="evidence" value="ECO:0007669"/>
    <property type="project" value="TreeGrafter"/>
</dbReference>
<name>A0A6N4QLC9_9LEPT</name>
<dbReference type="PANTHER" id="PTHR45754">
    <property type="entry name" value="METHYLENETETRAHYDROFOLATE REDUCTASE"/>
    <property type="match status" value="1"/>
</dbReference>
<comment type="pathway">
    <text evidence="2 9">One-carbon metabolism; tetrahydrofolate interconversion.</text>
</comment>
<dbReference type="Proteomes" id="UP000297239">
    <property type="component" value="Unassembled WGS sequence"/>
</dbReference>
<keyword evidence="6 9" id="KW-0560">Oxidoreductase</keyword>
<evidence type="ECO:0000313" key="11">
    <source>
        <dbReference type="Proteomes" id="UP000297239"/>
    </source>
</evidence>
<organism evidence="10 11">
    <name type="scientific">Leptospira kanakyensis</name>
    <dbReference type="NCBI Taxonomy" id="2484968"/>
    <lineage>
        <taxon>Bacteria</taxon>
        <taxon>Pseudomonadati</taxon>
        <taxon>Spirochaetota</taxon>
        <taxon>Spirochaetia</taxon>
        <taxon>Leptospirales</taxon>
        <taxon>Leptospiraceae</taxon>
        <taxon>Leptospira</taxon>
    </lineage>
</organism>
<dbReference type="OrthoDB" id="9803687at2"/>
<dbReference type="InterPro" id="IPR003171">
    <property type="entry name" value="Mehydrof_redctse-like"/>
</dbReference>
<evidence type="ECO:0000256" key="3">
    <source>
        <dbReference type="ARBA" id="ARBA00006743"/>
    </source>
</evidence>
<protein>
    <recommendedName>
        <fullName evidence="9">Methylenetetrahydrofolate reductase</fullName>
    </recommendedName>
</protein>
<dbReference type="GO" id="GO:0009086">
    <property type="term" value="P:methionine biosynthetic process"/>
    <property type="evidence" value="ECO:0007669"/>
    <property type="project" value="TreeGrafter"/>
</dbReference>
<evidence type="ECO:0000256" key="6">
    <source>
        <dbReference type="ARBA" id="ARBA00023002"/>
    </source>
</evidence>
<evidence type="ECO:0000256" key="8">
    <source>
        <dbReference type="ARBA" id="ARBA00048628"/>
    </source>
</evidence>
<gene>
    <name evidence="10" type="ORF">EHQ18_02115</name>
</gene>
<dbReference type="GO" id="GO:0106312">
    <property type="term" value="F:methylenetetrahydrofolate reductase (NADH) activity"/>
    <property type="evidence" value="ECO:0007669"/>
    <property type="project" value="UniProtKB-EC"/>
</dbReference>
<reference evidence="10" key="1">
    <citation type="journal article" date="2019" name="PLoS Negl. Trop. Dis.">
        <title>Revisiting the worldwide diversity of Leptospira species in the environment.</title>
        <authorList>
            <person name="Vincent A.T."/>
            <person name="Schiettekatte O."/>
            <person name="Bourhy P."/>
            <person name="Veyrier F.J."/>
            <person name="Picardeau M."/>
        </authorList>
    </citation>
    <scope>NUCLEOTIDE SEQUENCE [LARGE SCALE GENOMIC DNA]</scope>
    <source>
        <strain evidence="10">201800293</strain>
    </source>
</reference>
<dbReference type="EMBL" id="RQFF01000010">
    <property type="protein sequence ID" value="TGK75117.1"/>
    <property type="molecule type" value="Genomic_DNA"/>
</dbReference>
<comment type="similarity">
    <text evidence="3 9">Belongs to the methylenetetrahydrofolate reductase family.</text>
</comment>
<dbReference type="InterPro" id="IPR029041">
    <property type="entry name" value="FAD-linked_oxidoreductase-like"/>
</dbReference>
<comment type="cofactor">
    <cofactor evidence="1 9">
        <name>FAD</name>
        <dbReference type="ChEBI" id="CHEBI:57692"/>
    </cofactor>
</comment>
<dbReference type="GO" id="GO:0071949">
    <property type="term" value="F:FAD binding"/>
    <property type="evidence" value="ECO:0007669"/>
    <property type="project" value="TreeGrafter"/>
</dbReference>
<dbReference type="RefSeq" id="WP_135632031.1">
    <property type="nucleotide sequence ID" value="NZ_RQFE01000009.1"/>
</dbReference>
<dbReference type="Pfam" id="PF02219">
    <property type="entry name" value="MTHFR"/>
    <property type="match status" value="1"/>
</dbReference>
<keyword evidence="5 9" id="KW-0274">FAD</keyword>
<dbReference type="UniPathway" id="UPA00193"/>